<protein>
    <submittedName>
        <fullName evidence="1">E3 ubiquitin-protein ligase RF298-like</fullName>
    </submittedName>
</protein>
<comment type="caution">
    <text evidence="1">The sequence shown here is derived from an EMBL/GenBank/DDBJ whole genome shotgun (WGS) entry which is preliminary data.</text>
</comment>
<dbReference type="InterPro" id="IPR046934">
    <property type="entry name" value="PIR2-like"/>
</dbReference>
<reference evidence="1 2" key="1">
    <citation type="journal article" date="2018" name="Front. Plant Sci.">
        <title>Red Clover (Trifolium pratense) and Zigzag Clover (T. medium) - A Picture of Genomic Similarities and Differences.</title>
        <authorList>
            <person name="Dluhosova J."/>
            <person name="Istvanek J."/>
            <person name="Nedelnik J."/>
            <person name="Repkova J."/>
        </authorList>
    </citation>
    <scope>NUCLEOTIDE SEQUENCE [LARGE SCALE GENOMIC DNA]</scope>
    <source>
        <strain evidence="2">cv. 10/8</strain>
        <tissue evidence="1">Leaf</tissue>
    </source>
</reference>
<keyword evidence="2" id="KW-1185">Reference proteome</keyword>
<organism evidence="1 2">
    <name type="scientific">Trifolium medium</name>
    <dbReference type="NCBI Taxonomy" id="97028"/>
    <lineage>
        <taxon>Eukaryota</taxon>
        <taxon>Viridiplantae</taxon>
        <taxon>Streptophyta</taxon>
        <taxon>Embryophyta</taxon>
        <taxon>Tracheophyta</taxon>
        <taxon>Spermatophyta</taxon>
        <taxon>Magnoliopsida</taxon>
        <taxon>eudicotyledons</taxon>
        <taxon>Gunneridae</taxon>
        <taxon>Pentapetalae</taxon>
        <taxon>rosids</taxon>
        <taxon>fabids</taxon>
        <taxon>Fabales</taxon>
        <taxon>Fabaceae</taxon>
        <taxon>Papilionoideae</taxon>
        <taxon>50 kb inversion clade</taxon>
        <taxon>NPAAA clade</taxon>
        <taxon>Hologalegina</taxon>
        <taxon>IRL clade</taxon>
        <taxon>Trifolieae</taxon>
        <taxon>Trifolium</taxon>
    </lineage>
</organism>
<dbReference type="Proteomes" id="UP000265520">
    <property type="component" value="Unassembled WGS sequence"/>
</dbReference>
<evidence type="ECO:0000313" key="2">
    <source>
        <dbReference type="Proteomes" id="UP000265520"/>
    </source>
</evidence>
<feature type="non-terminal residue" evidence="1">
    <location>
        <position position="72"/>
    </location>
</feature>
<dbReference type="PANTHER" id="PTHR46405">
    <property type="entry name" value="OS05G0141500 PROTEIN"/>
    <property type="match status" value="1"/>
</dbReference>
<sequence>SVSHSHDCSDGLKLDLGLSSPVVSPEVRLSHPKEELEVVESHGADWSDHTETQLEELVLSNLQTIFKSAIKK</sequence>
<dbReference type="EMBL" id="LXQA011023920">
    <property type="protein sequence ID" value="MCI81642.1"/>
    <property type="molecule type" value="Genomic_DNA"/>
</dbReference>
<proteinExistence type="predicted"/>
<evidence type="ECO:0000313" key="1">
    <source>
        <dbReference type="EMBL" id="MCI81642.1"/>
    </source>
</evidence>
<name>A0A392V2L3_9FABA</name>
<dbReference type="PANTHER" id="PTHR46405:SF2">
    <property type="entry name" value="OS05G0141500 PROTEIN"/>
    <property type="match status" value="1"/>
</dbReference>
<dbReference type="AlphaFoldDB" id="A0A392V2L3"/>
<accession>A0A392V2L3</accession>
<feature type="non-terminal residue" evidence="1">
    <location>
        <position position="1"/>
    </location>
</feature>